<evidence type="ECO:0000313" key="9">
    <source>
        <dbReference type="Proteomes" id="UP001165092"/>
    </source>
</evidence>
<dbReference type="Pfam" id="PF08031">
    <property type="entry name" value="BBE"/>
    <property type="match status" value="1"/>
</dbReference>
<dbReference type="PROSITE" id="PS51387">
    <property type="entry name" value="FAD_PCMH"/>
    <property type="match status" value="1"/>
</dbReference>
<dbReference type="PROSITE" id="PS51318">
    <property type="entry name" value="TAT"/>
    <property type="match status" value="1"/>
</dbReference>
<keyword evidence="9" id="KW-1185">Reference proteome</keyword>
<dbReference type="Proteomes" id="UP001165092">
    <property type="component" value="Unassembled WGS sequence"/>
</dbReference>
<sequence>MTDVQRRGFLTGALVGGAALGATAFAPAVAAQPVRSGAACGPVFGPVAITPDDPRYESLLGGHNYRFAGRPESVHMVGTTQQVVDAVTTAVAGGKRIVVRSGGHCFEDFTTSSDVQVVVDVSPMADVFYDKKVGAFAVGAGATLGHVYRTLFTGWGVTVPGGACFEVGAGGHVLGGGYGHLSRRYGLVADHLYAVEVVVVDETGRAGAVIATREENDPHRDLWWAHVGGGGGNFGVVTRFWLRTPGVNSSAPARLLPKAPARMRRHTIMWPWDDMDETSFTALFRDFCTWAEDNSAPDSPFTPLWSILLASHRSAGTMGMIAVIDDALPDAEALLAEHVEAVTARVGVTPVVDSRQVIAWLSPQNWPEEPGGRYKHKAAELRKGYTSAQIAAIWRHLSDGDYTNPAAHLSLAGYGGQVNAVSATASAVAQRDSILKAVYSTGNWQDADEDDTHIAWLRDFYRDVYAETGGVPVPGEVNAGCYINYPDIDVADPDWNTSGVSWPQIYYNDNYPRLQKIKKRYDPGNVFRHAMSIRLP</sequence>
<dbReference type="PANTHER" id="PTHR42973">
    <property type="entry name" value="BINDING OXIDOREDUCTASE, PUTATIVE (AFU_ORTHOLOGUE AFUA_1G17690)-RELATED"/>
    <property type="match status" value="1"/>
</dbReference>
<dbReference type="InterPro" id="IPR006094">
    <property type="entry name" value="Oxid_FAD_bind_N"/>
</dbReference>
<feature type="domain" description="FAD-binding PCMH-type" evidence="7">
    <location>
        <begin position="67"/>
        <end position="247"/>
    </location>
</feature>
<dbReference type="Gene3D" id="3.30.465.10">
    <property type="match status" value="1"/>
</dbReference>
<dbReference type="AlphaFoldDB" id="A0A9W6UJG8"/>
<dbReference type="InterPro" id="IPR016169">
    <property type="entry name" value="FAD-bd_PCMH_sub2"/>
</dbReference>
<dbReference type="InterPro" id="IPR036318">
    <property type="entry name" value="FAD-bd_PCMH-like_sf"/>
</dbReference>
<comment type="cofactor">
    <cofactor evidence="1">
        <name>FAD</name>
        <dbReference type="ChEBI" id="CHEBI:57692"/>
    </cofactor>
</comment>
<evidence type="ECO:0000256" key="4">
    <source>
        <dbReference type="ARBA" id="ARBA00022827"/>
    </source>
</evidence>
<comment type="similarity">
    <text evidence="2">Belongs to the oxygen-dependent FAD-linked oxidoreductase family.</text>
</comment>
<dbReference type="InterPro" id="IPR006311">
    <property type="entry name" value="TAT_signal"/>
</dbReference>
<organism evidence="8 9">
    <name type="scientific">Nocardiopsis ansamitocini</name>
    <dbReference type="NCBI Taxonomy" id="1670832"/>
    <lineage>
        <taxon>Bacteria</taxon>
        <taxon>Bacillati</taxon>
        <taxon>Actinomycetota</taxon>
        <taxon>Actinomycetes</taxon>
        <taxon>Streptosporangiales</taxon>
        <taxon>Nocardiopsidaceae</taxon>
        <taxon>Nocardiopsis</taxon>
    </lineage>
</organism>
<dbReference type="SUPFAM" id="SSF56176">
    <property type="entry name" value="FAD-binding/transporter-associated domain-like"/>
    <property type="match status" value="1"/>
</dbReference>
<evidence type="ECO:0000256" key="6">
    <source>
        <dbReference type="SAM" id="SignalP"/>
    </source>
</evidence>
<proteinExistence type="inferred from homology"/>
<dbReference type="GO" id="GO:0016491">
    <property type="term" value="F:oxidoreductase activity"/>
    <property type="evidence" value="ECO:0007669"/>
    <property type="project" value="UniProtKB-KW"/>
</dbReference>
<dbReference type="PANTHER" id="PTHR42973:SF39">
    <property type="entry name" value="FAD-BINDING PCMH-TYPE DOMAIN-CONTAINING PROTEIN"/>
    <property type="match status" value="1"/>
</dbReference>
<keyword evidence="3" id="KW-0285">Flavoprotein</keyword>
<keyword evidence="5" id="KW-0560">Oxidoreductase</keyword>
<evidence type="ECO:0000313" key="8">
    <source>
        <dbReference type="EMBL" id="GLU48707.1"/>
    </source>
</evidence>
<dbReference type="RefSeq" id="WP_285760190.1">
    <property type="nucleotide sequence ID" value="NZ_BSQG01000005.1"/>
</dbReference>
<dbReference type="InterPro" id="IPR012951">
    <property type="entry name" value="BBE"/>
</dbReference>
<feature type="signal peptide" evidence="6">
    <location>
        <begin position="1"/>
        <end position="30"/>
    </location>
</feature>
<dbReference type="Pfam" id="PF01565">
    <property type="entry name" value="FAD_binding_4"/>
    <property type="match status" value="1"/>
</dbReference>
<accession>A0A9W6UJG8</accession>
<evidence type="ECO:0000256" key="3">
    <source>
        <dbReference type="ARBA" id="ARBA00022630"/>
    </source>
</evidence>
<dbReference type="InterPro" id="IPR050416">
    <property type="entry name" value="FAD-linked_Oxidoreductase"/>
</dbReference>
<keyword evidence="4" id="KW-0274">FAD</keyword>
<gene>
    <name evidence="8" type="ORF">Nans01_30580</name>
</gene>
<name>A0A9W6UJG8_9ACTN</name>
<evidence type="ECO:0000256" key="5">
    <source>
        <dbReference type="ARBA" id="ARBA00023002"/>
    </source>
</evidence>
<evidence type="ECO:0000256" key="1">
    <source>
        <dbReference type="ARBA" id="ARBA00001974"/>
    </source>
</evidence>
<dbReference type="GO" id="GO:0071949">
    <property type="term" value="F:FAD binding"/>
    <property type="evidence" value="ECO:0007669"/>
    <property type="project" value="InterPro"/>
</dbReference>
<evidence type="ECO:0000256" key="2">
    <source>
        <dbReference type="ARBA" id="ARBA00005466"/>
    </source>
</evidence>
<evidence type="ECO:0000259" key="7">
    <source>
        <dbReference type="PROSITE" id="PS51387"/>
    </source>
</evidence>
<protein>
    <submittedName>
        <fullName evidence="8">FAD-linked oxidase</fullName>
    </submittedName>
</protein>
<dbReference type="EMBL" id="BSQG01000005">
    <property type="protein sequence ID" value="GLU48707.1"/>
    <property type="molecule type" value="Genomic_DNA"/>
</dbReference>
<dbReference type="Gene3D" id="3.40.462.20">
    <property type="match status" value="1"/>
</dbReference>
<feature type="chain" id="PRO_5040843219" evidence="6">
    <location>
        <begin position="31"/>
        <end position="536"/>
    </location>
</feature>
<reference evidence="8" key="1">
    <citation type="submission" date="2023-02" db="EMBL/GenBank/DDBJ databases">
        <title>Nocardiopsis ansamitocini NBRC 112285.</title>
        <authorList>
            <person name="Ichikawa N."/>
            <person name="Sato H."/>
            <person name="Tonouchi N."/>
        </authorList>
    </citation>
    <scope>NUCLEOTIDE SEQUENCE</scope>
    <source>
        <strain evidence="8">NBRC 112285</strain>
    </source>
</reference>
<keyword evidence="6" id="KW-0732">Signal</keyword>
<comment type="caution">
    <text evidence="8">The sequence shown here is derived from an EMBL/GenBank/DDBJ whole genome shotgun (WGS) entry which is preliminary data.</text>
</comment>
<dbReference type="InterPro" id="IPR016166">
    <property type="entry name" value="FAD-bd_PCMH"/>
</dbReference>